<evidence type="ECO:0000313" key="2">
    <source>
        <dbReference type="Proteomes" id="UP001189429"/>
    </source>
</evidence>
<proteinExistence type="predicted"/>
<name>A0ABN9XIP4_9DINO</name>
<gene>
    <name evidence="1" type="ORF">PCOR1329_LOCUS75895</name>
</gene>
<organism evidence="1 2">
    <name type="scientific">Prorocentrum cordatum</name>
    <dbReference type="NCBI Taxonomy" id="2364126"/>
    <lineage>
        <taxon>Eukaryota</taxon>
        <taxon>Sar</taxon>
        <taxon>Alveolata</taxon>
        <taxon>Dinophyceae</taxon>
        <taxon>Prorocentrales</taxon>
        <taxon>Prorocentraceae</taxon>
        <taxon>Prorocentrum</taxon>
    </lineage>
</organism>
<dbReference type="EMBL" id="CAUYUJ010020392">
    <property type="protein sequence ID" value="CAK0897841.1"/>
    <property type="molecule type" value="Genomic_DNA"/>
</dbReference>
<protein>
    <recommendedName>
        <fullName evidence="3">Glutathione peroxidase</fullName>
    </recommendedName>
</protein>
<sequence>MTWRWVGRPSISLLVPAGPPLSLPLRASLPLPLPPQKHVFASLQPFSGPPFCGAQGRRAPAGAETRRMARRLCLSAAAFTAAATASPGPSLYDLTVTGIAGDALPLNSLRGNVTVLINVATY</sequence>
<accession>A0ABN9XIP4</accession>
<keyword evidence="2" id="KW-1185">Reference proteome</keyword>
<evidence type="ECO:0000313" key="1">
    <source>
        <dbReference type="EMBL" id="CAK0897841.1"/>
    </source>
</evidence>
<dbReference type="Proteomes" id="UP001189429">
    <property type="component" value="Unassembled WGS sequence"/>
</dbReference>
<reference evidence="1" key="1">
    <citation type="submission" date="2023-10" db="EMBL/GenBank/DDBJ databases">
        <authorList>
            <person name="Chen Y."/>
            <person name="Shah S."/>
            <person name="Dougan E. K."/>
            <person name="Thang M."/>
            <person name="Chan C."/>
        </authorList>
    </citation>
    <scope>NUCLEOTIDE SEQUENCE [LARGE SCALE GENOMIC DNA]</scope>
</reference>
<evidence type="ECO:0008006" key="3">
    <source>
        <dbReference type="Google" id="ProtNLM"/>
    </source>
</evidence>
<comment type="caution">
    <text evidence="1">The sequence shown here is derived from an EMBL/GenBank/DDBJ whole genome shotgun (WGS) entry which is preliminary data.</text>
</comment>